<reference evidence="1 2" key="1">
    <citation type="submission" date="2018-02" db="EMBL/GenBank/DDBJ databases">
        <title>Genomic Encyclopedia of Archaeal and Bacterial Type Strains, Phase II (KMG-II): from individual species to whole genera.</title>
        <authorList>
            <person name="Goeker M."/>
        </authorList>
    </citation>
    <scope>NUCLEOTIDE SEQUENCE [LARGE SCALE GENOMIC DNA]</scope>
    <source>
        <strain evidence="1 2">DSM 16809</strain>
    </source>
</reference>
<dbReference type="EMBL" id="PTJE01000001">
    <property type="protein sequence ID" value="PPK96381.1"/>
    <property type="molecule type" value="Genomic_DNA"/>
</dbReference>
<gene>
    <name evidence="1" type="ORF">LY01_00201</name>
</gene>
<dbReference type="Proteomes" id="UP000239002">
    <property type="component" value="Unassembled WGS sequence"/>
</dbReference>
<comment type="caution">
    <text evidence="1">The sequence shown here is derived from an EMBL/GenBank/DDBJ whole genome shotgun (WGS) entry which is preliminary data.</text>
</comment>
<dbReference type="RefSeq" id="WP_104513949.1">
    <property type="nucleotide sequence ID" value="NZ_MQVW01000022.1"/>
</dbReference>
<keyword evidence="2" id="KW-1185">Reference proteome</keyword>
<name>A0A2S6IQE3_9FLAO</name>
<sequence>MKTTIQLLLAFVILTSFIKPDRNTANGFKIDQKYKVQGTFSGNTQGEDSFHFIIAKNKKDKNYDILPFQFKNEEVVKMDPITFEEQPNVLSFHNNGDQLSVITSYNEGKSRKFQVVDVNLKDHTVKKSEALDGENYKTTVREKDQNFLVFSEKESLKIVAVKNASDVKDITIEATAANKDFLKALSKNNLDAISSQDFVENGSINDFRIYSDQGTITITQEDTKEGTTNVAQIDTSDSSNTELKLTNFKSNDSGDGKLKKSTSYVSDNKLFQMNLKKDAATLDVHNLDDKSNKQLNLLSSDVVSAASSKTAANSFLKNATKGKNQPTVTVNEAQDGALKLRIDYVNKKLYSYNYNWWWHHHWMMQQQMWMMQQQQNRMMLQNSLPRFGPDVSDAYPIYTVKEKEDSFFEIGLNTNGSIIPAGDVTTIHKNIDKKSYIDDIDNNKKLKHSSTVFTETTFRYISYNKKTKSFLINSKSLK</sequence>
<organism evidence="1 2">
    <name type="scientific">Nonlabens xylanidelens</name>
    <dbReference type="NCBI Taxonomy" id="191564"/>
    <lineage>
        <taxon>Bacteria</taxon>
        <taxon>Pseudomonadati</taxon>
        <taxon>Bacteroidota</taxon>
        <taxon>Flavobacteriia</taxon>
        <taxon>Flavobacteriales</taxon>
        <taxon>Flavobacteriaceae</taxon>
        <taxon>Nonlabens</taxon>
    </lineage>
</organism>
<dbReference type="OrthoDB" id="1184750at2"/>
<accession>A0A2S6IQE3</accession>
<proteinExistence type="predicted"/>
<evidence type="ECO:0000313" key="1">
    <source>
        <dbReference type="EMBL" id="PPK96381.1"/>
    </source>
</evidence>
<evidence type="ECO:0000313" key="2">
    <source>
        <dbReference type="Proteomes" id="UP000239002"/>
    </source>
</evidence>
<dbReference type="AlphaFoldDB" id="A0A2S6IQE3"/>
<protein>
    <submittedName>
        <fullName evidence="1">Uncharacterized protein</fullName>
    </submittedName>
</protein>